<dbReference type="InterPro" id="IPR038980">
    <property type="entry name" value="ATM_plant"/>
</dbReference>
<feature type="compositionally biased region" description="Basic and acidic residues" evidence="22">
    <location>
        <begin position="2850"/>
        <end position="2859"/>
    </location>
</feature>
<dbReference type="CDD" id="cd05171">
    <property type="entry name" value="PIKKc_ATM"/>
    <property type="match status" value="1"/>
</dbReference>
<comment type="similarity">
    <text evidence="3 20">Belongs to the PI3/PI4-kinase family. ATM subfamily.</text>
</comment>
<feature type="coiled-coil region" evidence="21">
    <location>
        <begin position="2309"/>
        <end position="2336"/>
    </location>
</feature>
<keyword evidence="10 20" id="KW-0547">Nucleotide-binding</keyword>
<dbReference type="InterPro" id="IPR036940">
    <property type="entry name" value="PI3/4_kinase_cat_sf"/>
</dbReference>
<evidence type="ECO:0000256" key="17">
    <source>
        <dbReference type="ARBA" id="ARBA00025079"/>
    </source>
</evidence>
<evidence type="ECO:0000256" key="13">
    <source>
        <dbReference type="ARBA" id="ARBA00022840"/>
    </source>
</evidence>
<evidence type="ECO:0000256" key="7">
    <source>
        <dbReference type="ARBA" id="ARBA00022454"/>
    </source>
</evidence>
<evidence type="ECO:0000256" key="3">
    <source>
        <dbReference type="ARBA" id="ARBA00010769"/>
    </source>
</evidence>
<dbReference type="GO" id="GO:0005634">
    <property type="term" value="C:nucleus"/>
    <property type="evidence" value="ECO:0007669"/>
    <property type="project" value="UniProtKB-SubCell"/>
</dbReference>
<dbReference type="PANTHER" id="PTHR37079:SF4">
    <property type="entry name" value="SERINE_THREONINE-PROTEIN KINASE ATM"/>
    <property type="match status" value="1"/>
</dbReference>
<organism evidence="26 27">
    <name type="scientific">Saccharata proteae CBS 121410</name>
    <dbReference type="NCBI Taxonomy" id="1314787"/>
    <lineage>
        <taxon>Eukaryota</taxon>
        <taxon>Fungi</taxon>
        <taxon>Dikarya</taxon>
        <taxon>Ascomycota</taxon>
        <taxon>Pezizomycotina</taxon>
        <taxon>Dothideomycetes</taxon>
        <taxon>Dothideomycetes incertae sedis</taxon>
        <taxon>Botryosphaeriales</taxon>
        <taxon>Saccharataceae</taxon>
        <taxon>Saccharata</taxon>
    </lineage>
</organism>
<keyword evidence="16 20" id="KW-0539">Nucleus</keyword>
<dbReference type="InterPro" id="IPR018936">
    <property type="entry name" value="PI3/4_kinase_CS"/>
</dbReference>
<dbReference type="Pfam" id="PF00454">
    <property type="entry name" value="PI3_PI4_kinase"/>
    <property type="match status" value="1"/>
</dbReference>
<evidence type="ECO:0000256" key="21">
    <source>
        <dbReference type="SAM" id="Coils"/>
    </source>
</evidence>
<dbReference type="PROSITE" id="PS50290">
    <property type="entry name" value="PI3_4_KINASE_3"/>
    <property type="match status" value="1"/>
</dbReference>
<dbReference type="InterPro" id="IPR021668">
    <property type="entry name" value="TAN"/>
</dbReference>
<evidence type="ECO:0000256" key="5">
    <source>
        <dbReference type="ARBA" id="ARBA00012513"/>
    </source>
</evidence>
<dbReference type="PROSITE" id="PS00915">
    <property type="entry name" value="PI3_4_KINASE_1"/>
    <property type="match status" value="1"/>
</dbReference>
<evidence type="ECO:0000256" key="22">
    <source>
        <dbReference type="SAM" id="MobiDB-lite"/>
    </source>
</evidence>
<evidence type="ECO:0000256" key="8">
    <source>
        <dbReference type="ARBA" id="ARBA00022527"/>
    </source>
</evidence>
<dbReference type="GO" id="GO:0000781">
    <property type="term" value="C:chromosome, telomeric region"/>
    <property type="evidence" value="ECO:0007669"/>
    <property type="project" value="UniProtKB-SubCell"/>
</dbReference>
<dbReference type="OrthoDB" id="381190at2759"/>
<feature type="non-terminal residue" evidence="26">
    <location>
        <position position="1"/>
    </location>
</feature>
<dbReference type="PANTHER" id="PTHR37079">
    <property type="entry name" value="SERINE/THREONINE-PROTEIN KINASE ATM"/>
    <property type="match status" value="1"/>
</dbReference>
<evidence type="ECO:0000256" key="14">
    <source>
        <dbReference type="ARBA" id="ARBA00022853"/>
    </source>
</evidence>
<dbReference type="SMART" id="SM00146">
    <property type="entry name" value="PI3Kc"/>
    <property type="match status" value="1"/>
</dbReference>
<comment type="caution">
    <text evidence="26">The sequence shown here is derived from an EMBL/GenBank/DDBJ whole genome shotgun (WGS) entry which is preliminary data.</text>
</comment>
<comment type="function">
    <text evidence="17 20">Serine/threonine protein kinase which activates checkpoint signaling upon genotoxic stresses such as ionizing radiation (IR), ultraviolet light (UV), or DNA replication stalling, thereby acting as a DNA damage sensor. Recognizes the substrate consensus sequence [ST]-Q. Phosphorylates histone H2A to form H2AS128ph (gamma-H2A) at sites of DNA damage, involved in the regulation of DNA damage response mechanism. Required for the control of telomere length and genome stability.</text>
</comment>
<evidence type="ECO:0000259" key="25">
    <source>
        <dbReference type="PROSITE" id="PS51190"/>
    </source>
</evidence>
<dbReference type="EC" id="2.7.11.1" evidence="5 20"/>
<keyword evidence="12 20" id="KW-0418">Kinase</keyword>
<dbReference type="PROSITE" id="PS00916">
    <property type="entry name" value="PI3_4_KINASE_2"/>
    <property type="match status" value="1"/>
</dbReference>
<feature type="compositionally biased region" description="Polar residues" evidence="22">
    <location>
        <begin position="160"/>
        <end position="176"/>
    </location>
</feature>
<evidence type="ECO:0000259" key="23">
    <source>
        <dbReference type="PROSITE" id="PS50290"/>
    </source>
</evidence>
<evidence type="ECO:0000256" key="15">
    <source>
        <dbReference type="ARBA" id="ARBA00022895"/>
    </source>
</evidence>
<keyword evidence="14 20" id="KW-0156">Chromatin regulator</keyword>
<feature type="domain" description="FAT" evidence="24">
    <location>
        <begin position="1854"/>
        <end position="2464"/>
    </location>
</feature>
<sequence>RDDGLSHFRYILTLNRNNPKVLSLDEKAFKEMFSILYEFMSVQVDIYSNLVVRKGRKGLKKTDVANNGPRLTSCAAALRIAVEAGVRHIRIKTVRSLIGHTLQMLRAGSDGRCEPLEADYVKCIRIILEHQPHTEHLTSKEWTDIAEFCIERITRLNSASQQPSGSVQNTLRSSSVPPEPSAQPTPKSGTQATTNGKGDTSTNAVIDDLVACLRQLTSASNAPLFNQAPSILSCLVSFLQTPRTPGASYVDAFATVNSILSKHSLDFIETIQNTLKALLPVISHAWLTKLQTLKDEMLITLVHSKAHLESMLQVTLDESADLRHYLEKVVEVMLADYTKKAEKDQLQIDDLQLRCSTDSVPGSHPLQTALFSLKPGVPRSENGWMTVYFLAHISALLDSTRKALDLSFLLDEDETPNKRQRGSDHLLEYIRQIGSTPHPTRICALQIIAFMVQGMRLSVDDLETVMERLANFISDGHAAVSSWAMLAIAACTLQIPKAAHRLKSSILTAWHLTSRTLTAAASCRAASHLMDMLLRLGLLEYAEVAEFIDAMISSADLHGPVILADTTSSLWVTVLHMKSSGSPHTSQSIADRMIRWVFSKWAPSNFEDRSHLMHNSQHTQASDITRLLLPYMGREQPTYEGRKFMSLGPIALAWLEATRDPRLVEYLLLLNHDGKTRPRLNVPETFELNNLKGSTSQFASSILDYCIREVKASRCQWAELTCEKTRGLPPEMFRVLTSLCIISWELANDHGLEPNSKVPEVHRATNELLKGISNVICRGESEQQNIDAILEVLSLSLPRIQTMRSFDQTFFDRFSIGHVVYTLSRGIQKRRKYQGMQSSRDNPQEVAFDDDFESQVSNGSVNQDDSDLMHRSLTGDFSVETLRMSTLNTMSLLSFAYDDMADRKEGSDVPAKFVEHLVSLSPPEFLASRHLVMDLVSSPLHLSIDDAETILDYAAQNFLEIYQYERSEISTALIVELMSGTVSYWSDTKCSIYNLGADIYEWLIRNLDAGVTSIGSQTALARLFYTLMETQMDYAQMLELPSVRTSLFGLLKACSVQVRYFVVEQLPDIFSLFVLGQHDAVFADVHESLPIESDWLEAIALRLLALCRLGSSWHTLLRLSVYHIFETAGLLDQAARHAQWCMETISRSLKLDDPRALFRLFAPQLLYTWLDAQPLEDIRFSVFGNDSLAGLLQDVDEEAYSQMLMRSKSQEIENLLKYLNTSHENIARKSFARAAAYCIAWDTCNNAGSTQNRHSSESQLKQLFGQDEYSKLIQQQFPMVVAVSLLSMDHLETLDKGLLKHPNFSAAGQAMKDMQDIASSTMLLPACQQPSFPARFIFDQLERMGRRTGFKAASFWSPDCFVCVARYLLDAIDPALGSLHAAMVIRKYRILISLAGPVAFEGYPLQMSLNALRPFLTDQQCASDAIGIMQYLLQHGRPALLGDISFVAGLSISTLISFRQFLSLSHDSTTQESQHIETMHKAQDFHSWLKVYLGKYAQELLDSNTSRTTEASLKLFNTMVHAAVEIRTAGNFAEGAPEGKLLLALLEDEGSSRRLLNEPSRELAYNLLSRNFDSPPSFRDDVLGSARKASVHAASVWKSMHHTDNSTEYFLWAARVMGRMYAATGQMPESLRQAVRSAQGAAPRGQMRRSKTSRILITEVLIDLLFGGQPKVASLAEGALRSILSVKGHVEELSEVGKVVPHPISVGLSLSEYFDLPLQQPIANDGILRTVYPPNGKEVLSWVSDICIALVTSTPQELVVGVLPRLLSRVKSLGKEMFPYILHLALYQNFDNSQVVKSPISEAYRNWLERYEESYSVPYLKIILGSLLYLRKQPIPREHTIADRSEWLDMDYLQVSRAAVKCGMHRAALLFMETYSNQPIRTSRRSSVLQPQSLPTDLQLSIYQNLDEPDSFYGVERDSSITSVLERFEYEENGFKSLMFRSARQDSQIRRKNIPSPSESGGVFRALTMVNLNSITHSLLSNADFRNTGHHVIDGALGAARRLEQWDIRAPPTTTTGNVSESAVTYAVLQGISSATNIQEVRQHLDRGFLKIIKDSSSSFTSARKAQSSLRALAVLTEIDEVMSCRNTGEFEDTLEMMRTRGNWMEDVHLPDVRSILSSRETLLSLLCGKPQLQELLHTGPKDLRAEQVKSLIDVSVACRRHGVSEEALASVTYLSDLIPECRQVNLDVESPVQFEVASVLWDQGEMTTSIRMLQQLENSSRAEKKTRGSFTVPRSILLVKLGKQIDEARLEKPDEIMKNYLEPAIEELKSNDTGPQAGKVFHEFAAFCDRQLQSQETIDDMGRIKMLADRKEAEAREYERMAKAAKSKKEKVSHDSLAKRSRRWYDMDMMEYQRLADSREAFLRQSLENYMLSLRSCDDYNNDVLRMFALWFEYANLPLANEAVARQIETVPSGKFTVLMNQLSSRLQDEDSHFQQLLSKLIYRICIDHPYHGMNHMFSGSIGIGVKDDAAKSRTAATKELTRQLRAHERGARYWKAVYSANMCYHDMAILRDDSFKIGRDLALDKFPVSRKLMTTVPSFKVPPITMNIPVNPQCSYTDVPRITSFKPTMGIAGGISMPKIVTAIASNGRPYKQLFKSGNDDLRQDAIMEQVFEHVSQLLQNHAATRLRNLQIRTYKVLPLSARSGVMEFVQNTKALMDYLIMAHEAYYPKDWKTGKCRMDIQNISQHSADERLKVYRNVAEHFHPVLRYFFLERFEDPDEWFEKRLAYTRSTAAISILGHVLGLGDRHCHNILLDEKSGEVVHIDLGVAFEAGRVLPVPEVVPFRLTRDIVDAMGYTKTEGVFRRCCEFTMDTLRDERDSIMTILNVLRYDPLYSWSLSPLKAKKMQEEQAGEKGVDVGDMEDQASKRKEDDTGEAGRALSVVERKLSKALSSAAAVSELIQQATDERNLAVLYSGKCSVAIVACLINC</sequence>
<keyword evidence="21" id="KW-0175">Coiled coil</keyword>
<dbReference type="SMART" id="SM01342">
    <property type="entry name" value="TAN"/>
    <property type="match status" value="1"/>
</dbReference>
<evidence type="ECO:0000256" key="2">
    <source>
        <dbReference type="ARBA" id="ARBA00004574"/>
    </source>
</evidence>
<proteinExistence type="inferred from homology"/>
<accession>A0A9P4M0I2</accession>
<keyword evidence="9 20" id="KW-0808">Transferase</keyword>
<comment type="subunit">
    <text evidence="4">Associates with DNA double-strand breaks.</text>
</comment>
<dbReference type="EMBL" id="ML978718">
    <property type="protein sequence ID" value="KAF2087943.1"/>
    <property type="molecule type" value="Genomic_DNA"/>
</dbReference>
<dbReference type="Gene3D" id="3.30.1010.10">
    <property type="entry name" value="Phosphatidylinositol 3-kinase Catalytic Subunit, Chain A, domain 4"/>
    <property type="match status" value="1"/>
</dbReference>
<feature type="compositionally biased region" description="Polar residues" evidence="22">
    <location>
        <begin position="184"/>
        <end position="200"/>
    </location>
</feature>
<evidence type="ECO:0000256" key="12">
    <source>
        <dbReference type="ARBA" id="ARBA00022777"/>
    </source>
</evidence>
<dbReference type="InterPro" id="IPR000403">
    <property type="entry name" value="PI3/4_kinase_cat_dom"/>
</dbReference>
<dbReference type="SUPFAM" id="SSF56112">
    <property type="entry name" value="Protein kinase-like (PK-like)"/>
    <property type="match status" value="1"/>
</dbReference>
<evidence type="ECO:0000256" key="6">
    <source>
        <dbReference type="ARBA" id="ARBA00014619"/>
    </source>
</evidence>
<dbReference type="InterPro" id="IPR003152">
    <property type="entry name" value="FATC_dom"/>
</dbReference>
<reference evidence="26" key="1">
    <citation type="journal article" date="2020" name="Stud. Mycol.">
        <title>101 Dothideomycetes genomes: a test case for predicting lifestyles and emergence of pathogens.</title>
        <authorList>
            <person name="Haridas S."/>
            <person name="Albert R."/>
            <person name="Binder M."/>
            <person name="Bloem J."/>
            <person name="Labutti K."/>
            <person name="Salamov A."/>
            <person name="Andreopoulos B."/>
            <person name="Baker S."/>
            <person name="Barry K."/>
            <person name="Bills G."/>
            <person name="Bluhm B."/>
            <person name="Cannon C."/>
            <person name="Castanera R."/>
            <person name="Culley D."/>
            <person name="Daum C."/>
            <person name="Ezra D."/>
            <person name="Gonzalez J."/>
            <person name="Henrissat B."/>
            <person name="Kuo A."/>
            <person name="Liang C."/>
            <person name="Lipzen A."/>
            <person name="Lutzoni F."/>
            <person name="Magnuson J."/>
            <person name="Mondo S."/>
            <person name="Nolan M."/>
            <person name="Ohm R."/>
            <person name="Pangilinan J."/>
            <person name="Park H.-J."/>
            <person name="Ramirez L."/>
            <person name="Alfaro M."/>
            <person name="Sun H."/>
            <person name="Tritt A."/>
            <person name="Yoshinaga Y."/>
            <person name="Zwiers L.-H."/>
            <person name="Turgeon B."/>
            <person name="Goodwin S."/>
            <person name="Spatafora J."/>
            <person name="Crous P."/>
            <person name="Grigoriev I."/>
        </authorList>
    </citation>
    <scope>NUCLEOTIDE SEQUENCE</scope>
    <source>
        <strain evidence="26">CBS 121410</strain>
    </source>
</reference>
<dbReference type="FunFam" id="3.30.1010.10:FF:000019">
    <property type="entry name" value="Serine/threonine-protein kinase Tel1"/>
    <property type="match status" value="1"/>
</dbReference>
<dbReference type="GO" id="GO:0006281">
    <property type="term" value="P:DNA repair"/>
    <property type="evidence" value="ECO:0007669"/>
    <property type="project" value="InterPro"/>
</dbReference>
<comment type="catalytic activity">
    <reaction evidence="18 20">
        <text>L-threonyl-[protein] + ATP = O-phospho-L-threonyl-[protein] + ADP + H(+)</text>
        <dbReference type="Rhea" id="RHEA:46608"/>
        <dbReference type="Rhea" id="RHEA-COMP:11060"/>
        <dbReference type="Rhea" id="RHEA-COMP:11605"/>
        <dbReference type="ChEBI" id="CHEBI:15378"/>
        <dbReference type="ChEBI" id="CHEBI:30013"/>
        <dbReference type="ChEBI" id="CHEBI:30616"/>
        <dbReference type="ChEBI" id="CHEBI:61977"/>
        <dbReference type="ChEBI" id="CHEBI:456216"/>
        <dbReference type="EC" id="2.7.11.1"/>
    </reaction>
</comment>
<dbReference type="Pfam" id="PF02260">
    <property type="entry name" value="FATC"/>
    <property type="match status" value="1"/>
</dbReference>
<evidence type="ECO:0000256" key="10">
    <source>
        <dbReference type="ARBA" id="ARBA00022741"/>
    </source>
</evidence>
<comment type="catalytic activity">
    <reaction evidence="19">
        <text>L-seryl-[protein] + ATP = O-phospho-L-seryl-[protein] + ADP + H(+)</text>
        <dbReference type="Rhea" id="RHEA:17989"/>
        <dbReference type="Rhea" id="RHEA-COMP:9863"/>
        <dbReference type="Rhea" id="RHEA-COMP:11604"/>
        <dbReference type="ChEBI" id="CHEBI:15378"/>
        <dbReference type="ChEBI" id="CHEBI:29999"/>
        <dbReference type="ChEBI" id="CHEBI:30616"/>
        <dbReference type="ChEBI" id="CHEBI:83421"/>
        <dbReference type="ChEBI" id="CHEBI:456216"/>
        <dbReference type="EC" id="2.7.11.1"/>
    </reaction>
</comment>
<dbReference type="Pfam" id="PF11640">
    <property type="entry name" value="TAN"/>
    <property type="match status" value="1"/>
</dbReference>
<dbReference type="PROSITE" id="PS51190">
    <property type="entry name" value="FATC"/>
    <property type="match status" value="1"/>
</dbReference>
<evidence type="ECO:0000313" key="27">
    <source>
        <dbReference type="Proteomes" id="UP000799776"/>
    </source>
</evidence>
<dbReference type="InterPro" id="IPR011009">
    <property type="entry name" value="Kinase-like_dom_sf"/>
</dbReference>
<feature type="domain" description="FATC" evidence="25">
    <location>
        <begin position="2891"/>
        <end position="2923"/>
    </location>
</feature>
<keyword evidence="13 20" id="KW-0067">ATP-binding</keyword>
<dbReference type="InterPro" id="IPR016024">
    <property type="entry name" value="ARM-type_fold"/>
</dbReference>
<dbReference type="SMART" id="SM01343">
    <property type="entry name" value="FATC"/>
    <property type="match status" value="1"/>
</dbReference>
<dbReference type="InterPro" id="IPR014009">
    <property type="entry name" value="PIK_FAT"/>
</dbReference>
<evidence type="ECO:0000313" key="26">
    <source>
        <dbReference type="EMBL" id="KAF2087943.1"/>
    </source>
</evidence>
<dbReference type="PROSITE" id="PS51189">
    <property type="entry name" value="FAT"/>
    <property type="match status" value="1"/>
</dbReference>
<evidence type="ECO:0000259" key="24">
    <source>
        <dbReference type="PROSITE" id="PS51189"/>
    </source>
</evidence>
<dbReference type="GO" id="GO:0035556">
    <property type="term" value="P:intracellular signal transduction"/>
    <property type="evidence" value="ECO:0007669"/>
    <property type="project" value="UniProtKB-ARBA"/>
</dbReference>
<keyword evidence="11 20" id="KW-0227">DNA damage</keyword>
<evidence type="ECO:0000256" key="9">
    <source>
        <dbReference type="ARBA" id="ARBA00022679"/>
    </source>
</evidence>
<evidence type="ECO:0000256" key="19">
    <source>
        <dbReference type="ARBA" id="ARBA00048679"/>
    </source>
</evidence>
<dbReference type="Proteomes" id="UP000799776">
    <property type="component" value="Unassembled WGS sequence"/>
</dbReference>
<dbReference type="GO" id="GO:0006325">
    <property type="term" value="P:chromatin organization"/>
    <property type="evidence" value="ECO:0007669"/>
    <property type="project" value="UniProtKB-KW"/>
</dbReference>
<evidence type="ECO:0000256" key="11">
    <source>
        <dbReference type="ARBA" id="ARBA00022763"/>
    </source>
</evidence>
<gene>
    <name evidence="26" type="ORF">K490DRAFT_40640</name>
</gene>
<protein>
    <recommendedName>
        <fullName evidence="6 20">Serine/threonine-protein kinase Tel1</fullName>
        <ecNumber evidence="5 20">2.7.11.1</ecNumber>
    </recommendedName>
</protein>
<dbReference type="GO" id="GO:0005524">
    <property type="term" value="F:ATP binding"/>
    <property type="evidence" value="ECO:0007669"/>
    <property type="project" value="UniProtKB-KW"/>
</dbReference>
<evidence type="ECO:0000256" key="1">
    <source>
        <dbReference type="ARBA" id="ARBA00004123"/>
    </source>
</evidence>
<feature type="region of interest" description="Disordered" evidence="22">
    <location>
        <begin position="160"/>
        <end position="200"/>
    </location>
</feature>
<dbReference type="InterPro" id="IPR044107">
    <property type="entry name" value="PIKKc_ATM"/>
</dbReference>
<dbReference type="GO" id="GO:0004674">
    <property type="term" value="F:protein serine/threonine kinase activity"/>
    <property type="evidence" value="ECO:0007669"/>
    <property type="project" value="UniProtKB-KW"/>
</dbReference>
<keyword evidence="15 20" id="KW-0779">Telomere</keyword>
<feature type="domain" description="PI3K/PI4K catalytic" evidence="23">
    <location>
        <begin position="2567"/>
        <end position="2883"/>
    </location>
</feature>
<keyword evidence="8 20" id="KW-0723">Serine/threonine-protein kinase</keyword>
<name>A0A9P4M0I2_9PEZI</name>
<evidence type="ECO:0000256" key="16">
    <source>
        <dbReference type="ARBA" id="ARBA00023242"/>
    </source>
</evidence>
<evidence type="ECO:0000256" key="4">
    <source>
        <dbReference type="ARBA" id="ARBA00011370"/>
    </source>
</evidence>
<comment type="subcellular location">
    <subcellularLocation>
        <location evidence="2 20">Chromosome</location>
        <location evidence="2 20">Telomere</location>
    </subcellularLocation>
    <subcellularLocation>
        <location evidence="1 20">Nucleus</location>
    </subcellularLocation>
</comment>
<evidence type="ECO:0000256" key="18">
    <source>
        <dbReference type="ARBA" id="ARBA00047899"/>
    </source>
</evidence>
<dbReference type="SUPFAM" id="SSF48371">
    <property type="entry name" value="ARM repeat"/>
    <property type="match status" value="1"/>
</dbReference>
<evidence type="ECO:0000256" key="20">
    <source>
        <dbReference type="RuleBase" id="RU365027"/>
    </source>
</evidence>
<feature type="region of interest" description="Disordered" evidence="22">
    <location>
        <begin position="2850"/>
        <end position="2878"/>
    </location>
</feature>
<dbReference type="Gene3D" id="1.10.1070.11">
    <property type="entry name" value="Phosphatidylinositol 3-/4-kinase, catalytic domain"/>
    <property type="match status" value="1"/>
</dbReference>
<keyword evidence="7 20" id="KW-0158">Chromosome</keyword>
<keyword evidence="27" id="KW-1185">Reference proteome</keyword>